<dbReference type="EMBL" id="JAUMKJ010000001">
    <property type="protein sequence ID" value="MDO3675397.1"/>
    <property type="molecule type" value="Genomic_DNA"/>
</dbReference>
<reference evidence="1" key="1">
    <citation type="submission" date="2023-07" db="EMBL/GenBank/DDBJ databases">
        <authorList>
            <person name="Aktuganov G."/>
            <person name="Boyko T."/>
            <person name="Delegan Y."/>
            <person name="Galimzianova N."/>
            <person name="Gilvanova E."/>
            <person name="Korobov V."/>
            <person name="Kuzmina L."/>
            <person name="Melentiev A."/>
            <person name="Milman P."/>
            <person name="Ryabova A."/>
            <person name="Stupak E."/>
            <person name="Yasakov T."/>
            <person name="Zharikova N."/>
            <person name="Zhurenko E."/>
        </authorList>
    </citation>
    <scope>NUCLEOTIDE SEQUENCE</scope>
    <source>
        <strain evidence="1">IB-739</strain>
    </source>
</reference>
<evidence type="ECO:0000313" key="2">
    <source>
        <dbReference type="Proteomes" id="UP001168883"/>
    </source>
</evidence>
<name>A0ABT8V4M3_9BACL</name>
<dbReference type="RefSeq" id="WP_302876919.1">
    <property type="nucleotide sequence ID" value="NZ_JAUMKJ010000001.1"/>
</dbReference>
<comment type="caution">
    <text evidence="1">The sequence shown here is derived from an EMBL/GenBank/DDBJ whole genome shotgun (WGS) entry which is preliminary data.</text>
</comment>
<keyword evidence="2" id="KW-1185">Reference proteome</keyword>
<evidence type="ECO:0000313" key="1">
    <source>
        <dbReference type="EMBL" id="MDO3675397.1"/>
    </source>
</evidence>
<accession>A0ABT8V4M3</accession>
<gene>
    <name evidence="1" type="ORF">Q3C12_00150</name>
</gene>
<proteinExistence type="predicted"/>
<dbReference type="Proteomes" id="UP001168883">
    <property type="component" value="Unassembled WGS sequence"/>
</dbReference>
<sequence>MAKQLEQEEIYERWGKELEAAKNLPFANADKYRNLILILQTCEILTAEIKGRKLKKYDQLQVISRFLMAHVFQLGAGAYQLTKTGFGSPALVLGRSILEIAMTYLWLCKDINGDDVERNVGRLSEVLV</sequence>
<organism evidence="1 2">
    <name type="scientific">Paenibacillus ehimensis</name>
    <dbReference type="NCBI Taxonomy" id="79264"/>
    <lineage>
        <taxon>Bacteria</taxon>
        <taxon>Bacillati</taxon>
        <taxon>Bacillota</taxon>
        <taxon>Bacilli</taxon>
        <taxon>Bacillales</taxon>
        <taxon>Paenibacillaceae</taxon>
        <taxon>Paenibacillus</taxon>
    </lineage>
</organism>
<protein>
    <submittedName>
        <fullName evidence="1">Uncharacterized protein</fullName>
    </submittedName>
</protein>